<gene>
    <name evidence="3" type="ORF">GCM10022236_30490</name>
</gene>
<organism evidence="3 4">
    <name type="scientific">Microlunatus ginsengisoli</name>
    <dbReference type="NCBI Taxonomy" id="363863"/>
    <lineage>
        <taxon>Bacteria</taxon>
        <taxon>Bacillati</taxon>
        <taxon>Actinomycetota</taxon>
        <taxon>Actinomycetes</taxon>
        <taxon>Propionibacteriales</taxon>
        <taxon>Propionibacteriaceae</taxon>
        <taxon>Microlunatus</taxon>
    </lineage>
</organism>
<dbReference type="InterPro" id="IPR052019">
    <property type="entry name" value="F420H2_bilvrd_red/Heme_oxyg"/>
</dbReference>
<dbReference type="Pfam" id="PF01243">
    <property type="entry name" value="PNPOx_N"/>
    <property type="match status" value="1"/>
</dbReference>
<comment type="caution">
    <text evidence="3">The sequence shown here is derived from an EMBL/GenBank/DDBJ whole genome shotgun (WGS) entry which is preliminary data.</text>
</comment>
<keyword evidence="4" id="KW-1185">Reference proteome</keyword>
<evidence type="ECO:0000313" key="3">
    <source>
        <dbReference type="EMBL" id="GAA3626131.1"/>
    </source>
</evidence>
<reference evidence="4" key="1">
    <citation type="journal article" date="2019" name="Int. J. Syst. Evol. Microbiol.">
        <title>The Global Catalogue of Microorganisms (GCM) 10K type strain sequencing project: providing services to taxonomists for standard genome sequencing and annotation.</title>
        <authorList>
            <consortium name="The Broad Institute Genomics Platform"/>
            <consortium name="The Broad Institute Genome Sequencing Center for Infectious Disease"/>
            <person name="Wu L."/>
            <person name="Ma J."/>
        </authorList>
    </citation>
    <scope>NUCLEOTIDE SEQUENCE [LARGE SCALE GENOMIC DNA]</scope>
    <source>
        <strain evidence="4">JCM 16929</strain>
    </source>
</reference>
<dbReference type="PANTHER" id="PTHR35176">
    <property type="entry name" value="HEME OXYGENASE HI_0854-RELATED"/>
    <property type="match status" value="1"/>
</dbReference>
<dbReference type="Proteomes" id="UP001501490">
    <property type="component" value="Unassembled WGS sequence"/>
</dbReference>
<dbReference type="RefSeq" id="WP_344806039.1">
    <property type="nucleotide sequence ID" value="NZ_BAABAB010000022.1"/>
</dbReference>
<dbReference type="Gene3D" id="2.30.110.10">
    <property type="entry name" value="Electron Transport, Fmn-binding Protein, Chain A"/>
    <property type="match status" value="1"/>
</dbReference>
<keyword evidence="1" id="KW-0560">Oxidoreductase</keyword>
<dbReference type="InterPro" id="IPR012349">
    <property type="entry name" value="Split_barrel_FMN-bd"/>
</dbReference>
<proteinExistence type="predicted"/>
<evidence type="ECO:0000259" key="2">
    <source>
        <dbReference type="Pfam" id="PF01243"/>
    </source>
</evidence>
<dbReference type="SUPFAM" id="SSF50475">
    <property type="entry name" value="FMN-binding split barrel"/>
    <property type="match status" value="1"/>
</dbReference>
<name>A0ABP7A6T8_9ACTN</name>
<dbReference type="InterPro" id="IPR011576">
    <property type="entry name" value="Pyridox_Oxase_N"/>
</dbReference>
<accession>A0ABP7A6T8</accession>
<evidence type="ECO:0000256" key="1">
    <source>
        <dbReference type="ARBA" id="ARBA00023002"/>
    </source>
</evidence>
<dbReference type="EMBL" id="BAABAB010000022">
    <property type="protein sequence ID" value="GAA3626131.1"/>
    <property type="molecule type" value="Genomic_DNA"/>
</dbReference>
<sequence>MHQPQTTLDERYGEAGAEATPWPVAEARLAAAELYWLTTVRADGRPHVTPLIAVWTGGALHLCTGDTEQKARNIAANRSVAVTTGRNDLTGGMDLVLEGRAEPVADPARLRQLSDAWEAKYGPDWHFDVGVGGFLQGGRPGVLVFRIEPAVAYAFGKEPYSHTRYSWGRVVERSD</sequence>
<dbReference type="PANTHER" id="PTHR35176:SF4">
    <property type="entry name" value="PYRIDOXAMINE 5'-PHOSPHATE OXIDASE-RELATED FMN-BINDING"/>
    <property type="match status" value="1"/>
</dbReference>
<evidence type="ECO:0000313" key="4">
    <source>
        <dbReference type="Proteomes" id="UP001501490"/>
    </source>
</evidence>
<feature type="domain" description="Pyridoxamine 5'-phosphate oxidase N-terminal" evidence="2">
    <location>
        <begin position="26"/>
        <end position="150"/>
    </location>
</feature>
<protein>
    <submittedName>
        <fullName evidence="3">Pyridoxamine 5'-phosphate oxidase family protein</fullName>
    </submittedName>
</protein>